<sequence>MAIFTTFPLCYSLIRISIVLTYLRLFPAQTNKWFCYALFAAQTIYALWAGLMTLLQCKPVKGYWLADIEKSCIDPKKQDMAILVLNSVFDIIVYTWPAHYLYKLNLPAKSRAGLIALFSIGIVNISLSFTRLSLLISMYATKEWTKYGIWGCMCIVLEANVGVMCACLPYLKFLYDFVNNHIVTRIAESFHSRSRTRTRTKTKSKLSDPNHEHPFQELGEGSGIHRKTDITVSTVDDERPAGVPKGYVRNEVVRNDIRRHENDFERRQRETGQQSRSGESVLLE</sequence>
<organism evidence="9 10">
    <name type="scientific">Trematosphaeria pertusa</name>
    <dbReference type="NCBI Taxonomy" id="390896"/>
    <lineage>
        <taxon>Eukaryota</taxon>
        <taxon>Fungi</taxon>
        <taxon>Dikarya</taxon>
        <taxon>Ascomycota</taxon>
        <taxon>Pezizomycotina</taxon>
        <taxon>Dothideomycetes</taxon>
        <taxon>Pleosporomycetidae</taxon>
        <taxon>Pleosporales</taxon>
        <taxon>Massarineae</taxon>
        <taxon>Trematosphaeriaceae</taxon>
        <taxon>Trematosphaeria</taxon>
    </lineage>
</organism>
<evidence type="ECO:0000256" key="2">
    <source>
        <dbReference type="ARBA" id="ARBA00022692"/>
    </source>
</evidence>
<keyword evidence="2 7" id="KW-0812">Transmembrane</keyword>
<dbReference type="AlphaFoldDB" id="A0A6A6HSF4"/>
<proteinExistence type="inferred from homology"/>
<reference evidence="9" key="1">
    <citation type="journal article" date="2020" name="Stud. Mycol.">
        <title>101 Dothideomycetes genomes: a test case for predicting lifestyles and emergence of pathogens.</title>
        <authorList>
            <person name="Haridas S."/>
            <person name="Albert R."/>
            <person name="Binder M."/>
            <person name="Bloem J."/>
            <person name="Labutti K."/>
            <person name="Salamov A."/>
            <person name="Andreopoulos B."/>
            <person name="Baker S."/>
            <person name="Barry K."/>
            <person name="Bills G."/>
            <person name="Bluhm B."/>
            <person name="Cannon C."/>
            <person name="Castanera R."/>
            <person name="Culley D."/>
            <person name="Daum C."/>
            <person name="Ezra D."/>
            <person name="Gonzalez J."/>
            <person name="Henrissat B."/>
            <person name="Kuo A."/>
            <person name="Liang C."/>
            <person name="Lipzen A."/>
            <person name="Lutzoni F."/>
            <person name="Magnuson J."/>
            <person name="Mondo S."/>
            <person name="Nolan M."/>
            <person name="Ohm R."/>
            <person name="Pangilinan J."/>
            <person name="Park H.-J."/>
            <person name="Ramirez L."/>
            <person name="Alfaro M."/>
            <person name="Sun H."/>
            <person name="Tritt A."/>
            <person name="Yoshinaga Y."/>
            <person name="Zwiers L.-H."/>
            <person name="Turgeon B."/>
            <person name="Goodwin S."/>
            <person name="Spatafora J."/>
            <person name="Crous P."/>
            <person name="Grigoriev I."/>
        </authorList>
    </citation>
    <scope>NUCLEOTIDE SEQUENCE</scope>
    <source>
        <strain evidence="9">CBS 122368</strain>
    </source>
</reference>
<feature type="compositionally biased region" description="Basic and acidic residues" evidence="6">
    <location>
        <begin position="205"/>
        <end position="215"/>
    </location>
</feature>
<evidence type="ECO:0000259" key="8">
    <source>
        <dbReference type="Pfam" id="PF20684"/>
    </source>
</evidence>
<gene>
    <name evidence="9" type="ORF">BU26DRAFT_180483</name>
</gene>
<protein>
    <recommendedName>
        <fullName evidence="8">Rhodopsin domain-containing protein</fullName>
    </recommendedName>
</protein>
<feature type="transmembrane region" description="Helical" evidence="7">
    <location>
        <begin position="6"/>
        <end position="26"/>
    </location>
</feature>
<comment type="subcellular location">
    <subcellularLocation>
        <location evidence="1">Membrane</location>
        <topology evidence="1">Multi-pass membrane protein</topology>
    </subcellularLocation>
</comment>
<evidence type="ECO:0000256" key="6">
    <source>
        <dbReference type="SAM" id="MobiDB-lite"/>
    </source>
</evidence>
<dbReference type="PANTHER" id="PTHR33048:SF129">
    <property type="entry name" value="INTEGRAL MEMBRANE PROTEIN-RELATED"/>
    <property type="match status" value="1"/>
</dbReference>
<feature type="transmembrane region" description="Helical" evidence="7">
    <location>
        <begin position="80"/>
        <end position="102"/>
    </location>
</feature>
<keyword evidence="4 7" id="KW-0472">Membrane</keyword>
<feature type="compositionally biased region" description="Basic residues" evidence="6">
    <location>
        <begin position="193"/>
        <end position="204"/>
    </location>
</feature>
<feature type="transmembrane region" description="Helical" evidence="7">
    <location>
        <begin position="147"/>
        <end position="171"/>
    </location>
</feature>
<dbReference type="PANTHER" id="PTHR33048">
    <property type="entry name" value="PTH11-LIKE INTEGRAL MEMBRANE PROTEIN (AFU_ORTHOLOGUE AFUA_5G11245)"/>
    <property type="match status" value="1"/>
</dbReference>
<dbReference type="InterPro" id="IPR052337">
    <property type="entry name" value="SAT4-like"/>
</dbReference>
<dbReference type="OrthoDB" id="5401779at2759"/>
<accession>A0A6A6HSF4</accession>
<feature type="compositionally biased region" description="Basic and acidic residues" evidence="6">
    <location>
        <begin position="259"/>
        <end position="270"/>
    </location>
</feature>
<dbReference type="InterPro" id="IPR049326">
    <property type="entry name" value="Rhodopsin_dom_fungi"/>
</dbReference>
<evidence type="ECO:0000313" key="9">
    <source>
        <dbReference type="EMBL" id="KAF2241114.1"/>
    </source>
</evidence>
<dbReference type="GeneID" id="54573709"/>
<feature type="transmembrane region" description="Helical" evidence="7">
    <location>
        <begin position="33"/>
        <end position="55"/>
    </location>
</feature>
<feature type="domain" description="Rhodopsin" evidence="8">
    <location>
        <begin position="6"/>
        <end position="175"/>
    </location>
</feature>
<evidence type="ECO:0000256" key="4">
    <source>
        <dbReference type="ARBA" id="ARBA00023136"/>
    </source>
</evidence>
<evidence type="ECO:0000256" key="1">
    <source>
        <dbReference type="ARBA" id="ARBA00004141"/>
    </source>
</evidence>
<feature type="transmembrane region" description="Helical" evidence="7">
    <location>
        <begin position="114"/>
        <end position="141"/>
    </location>
</feature>
<dbReference type="GO" id="GO:0016020">
    <property type="term" value="C:membrane"/>
    <property type="evidence" value="ECO:0007669"/>
    <property type="project" value="UniProtKB-SubCell"/>
</dbReference>
<evidence type="ECO:0000313" key="10">
    <source>
        <dbReference type="Proteomes" id="UP000800094"/>
    </source>
</evidence>
<evidence type="ECO:0000256" key="3">
    <source>
        <dbReference type="ARBA" id="ARBA00022989"/>
    </source>
</evidence>
<comment type="similarity">
    <text evidence="5">Belongs to the SAT4 family.</text>
</comment>
<evidence type="ECO:0000256" key="5">
    <source>
        <dbReference type="ARBA" id="ARBA00038359"/>
    </source>
</evidence>
<dbReference type="RefSeq" id="XP_033676118.1">
    <property type="nucleotide sequence ID" value="XM_033820379.1"/>
</dbReference>
<feature type="region of interest" description="Disordered" evidence="6">
    <location>
        <begin position="193"/>
        <end position="221"/>
    </location>
</feature>
<name>A0A6A6HSF4_9PLEO</name>
<dbReference type="Pfam" id="PF20684">
    <property type="entry name" value="Fung_rhodopsin"/>
    <property type="match status" value="1"/>
</dbReference>
<feature type="region of interest" description="Disordered" evidence="6">
    <location>
        <begin position="259"/>
        <end position="284"/>
    </location>
</feature>
<dbReference type="EMBL" id="ML987213">
    <property type="protein sequence ID" value="KAF2241114.1"/>
    <property type="molecule type" value="Genomic_DNA"/>
</dbReference>
<keyword evidence="10" id="KW-1185">Reference proteome</keyword>
<evidence type="ECO:0000256" key="7">
    <source>
        <dbReference type="SAM" id="Phobius"/>
    </source>
</evidence>
<keyword evidence="3 7" id="KW-1133">Transmembrane helix</keyword>
<dbReference type="Proteomes" id="UP000800094">
    <property type="component" value="Unassembled WGS sequence"/>
</dbReference>